<dbReference type="InterPro" id="IPR009080">
    <property type="entry name" value="tRNAsynth_Ia_anticodon-bd"/>
</dbReference>
<dbReference type="Pfam" id="PF00133">
    <property type="entry name" value="tRNA-synt_1"/>
    <property type="match status" value="1"/>
</dbReference>
<dbReference type="SUPFAM" id="SSF52374">
    <property type="entry name" value="Nucleotidylyl transferase"/>
    <property type="match status" value="1"/>
</dbReference>
<evidence type="ECO:0000256" key="8">
    <source>
        <dbReference type="ARBA" id="ARBA00022917"/>
    </source>
</evidence>
<accession>A0A5A8CWS1</accession>
<evidence type="ECO:0000256" key="12">
    <source>
        <dbReference type="RuleBase" id="RU363035"/>
    </source>
</evidence>
<dbReference type="GO" id="GO:0005524">
    <property type="term" value="F:ATP binding"/>
    <property type="evidence" value="ECO:0007669"/>
    <property type="project" value="UniProtKB-KW"/>
</dbReference>
<comment type="catalytic activity">
    <reaction evidence="11">
        <text>tRNA(Val) + L-valine + ATP = L-valyl-tRNA(Val) + AMP + diphosphate</text>
        <dbReference type="Rhea" id="RHEA:10704"/>
        <dbReference type="Rhea" id="RHEA-COMP:9672"/>
        <dbReference type="Rhea" id="RHEA-COMP:9708"/>
        <dbReference type="ChEBI" id="CHEBI:30616"/>
        <dbReference type="ChEBI" id="CHEBI:33019"/>
        <dbReference type="ChEBI" id="CHEBI:57762"/>
        <dbReference type="ChEBI" id="CHEBI:78442"/>
        <dbReference type="ChEBI" id="CHEBI:78537"/>
        <dbReference type="ChEBI" id="CHEBI:456215"/>
        <dbReference type="EC" id="6.1.1.9"/>
    </reaction>
</comment>
<dbReference type="FunFam" id="3.90.740.10:FF:000005">
    <property type="entry name" value="Valine--tRNA ligase, mitochondrial"/>
    <property type="match status" value="1"/>
</dbReference>
<dbReference type="SUPFAM" id="SSF47323">
    <property type="entry name" value="Anticodon-binding domain of a subclass of class I aminoacyl-tRNA synthetases"/>
    <property type="match status" value="1"/>
</dbReference>
<keyword evidence="8 12" id="KW-0648">Protein biosynthesis</keyword>
<dbReference type="Gene3D" id="3.40.50.620">
    <property type="entry name" value="HUPs"/>
    <property type="match status" value="2"/>
</dbReference>
<dbReference type="InterPro" id="IPR033705">
    <property type="entry name" value="Anticodon_Ia_Val"/>
</dbReference>
<dbReference type="InterPro" id="IPR002300">
    <property type="entry name" value="aa-tRNA-synth_Ia"/>
</dbReference>
<evidence type="ECO:0000256" key="10">
    <source>
        <dbReference type="ARBA" id="ARBA00029936"/>
    </source>
</evidence>
<dbReference type="PROSITE" id="PS00178">
    <property type="entry name" value="AA_TRNA_LIGASE_I"/>
    <property type="match status" value="1"/>
</dbReference>
<dbReference type="GO" id="GO:0004832">
    <property type="term" value="F:valine-tRNA ligase activity"/>
    <property type="evidence" value="ECO:0007669"/>
    <property type="project" value="UniProtKB-EC"/>
</dbReference>
<dbReference type="PANTHER" id="PTHR11946">
    <property type="entry name" value="VALYL-TRNA SYNTHETASES"/>
    <property type="match status" value="1"/>
</dbReference>
<evidence type="ECO:0000256" key="1">
    <source>
        <dbReference type="ARBA" id="ARBA00004496"/>
    </source>
</evidence>
<feature type="domain" description="Aminoacyl-tRNA synthetase class Ia" evidence="14">
    <location>
        <begin position="159"/>
        <end position="782"/>
    </location>
</feature>
<protein>
    <recommendedName>
        <fullName evidence="3">valine--tRNA ligase</fullName>
        <ecNumber evidence="3">6.1.1.9</ecNumber>
    </recommendedName>
    <alternativeName>
        <fullName evidence="10">Valyl-tRNA synthetase</fullName>
    </alternativeName>
</protein>
<dbReference type="OMA" id="PPNCATN"/>
<name>A0A5A8CWS1_CAFRO</name>
<keyword evidence="6 12" id="KW-0547">Nucleotide-binding</keyword>
<dbReference type="Gene3D" id="1.10.287.380">
    <property type="entry name" value="Valyl-tRNA synthetase, C-terminal domain"/>
    <property type="match status" value="1"/>
</dbReference>
<dbReference type="InterPro" id="IPR013155">
    <property type="entry name" value="M/V/L/I-tRNA-synth_anticd-bd"/>
</dbReference>
<proteinExistence type="inferred from homology"/>
<organism evidence="16 17">
    <name type="scientific">Cafeteria roenbergensis</name>
    <name type="common">Marine flagellate</name>
    <dbReference type="NCBI Taxonomy" id="33653"/>
    <lineage>
        <taxon>Eukaryota</taxon>
        <taxon>Sar</taxon>
        <taxon>Stramenopiles</taxon>
        <taxon>Bigyra</taxon>
        <taxon>Opalozoa</taxon>
        <taxon>Bicosoecida</taxon>
        <taxon>Cafeteriaceae</taxon>
        <taxon>Cafeteria</taxon>
    </lineage>
</organism>
<keyword evidence="17" id="KW-1185">Reference proteome</keyword>
<feature type="compositionally biased region" description="Low complexity" evidence="13">
    <location>
        <begin position="8"/>
        <end position="36"/>
    </location>
</feature>
<dbReference type="InterPro" id="IPR001412">
    <property type="entry name" value="aa-tRNA-synth_I_CS"/>
</dbReference>
<dbReference type="FunFam" id="3.40.50.620:FF:000020">
    <property type="entry name" value="Valine--tRNA ligase, mitochondrial"/>
    <property type="match status" value="1"/>
</dbReference>
<dbReference type="Gene3D" id="1.10.730.10">
    <property type="entry name" value="Isoleucyl-tRNA Synthetase, Domain 1"/>
    <property type="match status" value="2"/>
</dbReference>
<keyword evidence="5 12" id="KW-0436">Ligase</keyword>
<evidence type="ECO:0000259" key="14">
    <source>
        <dbReference type="Pfam" id="PF00133"/>
    </source>
</evidence>
<evidence type="ECO:0000256" key="2">
    <source>
        <dbReference type="ARBA" id="ARBA00005594"/>
    </source>
</evidence>
<dbReference type="NCBIfam" id="TIGR00422">
    <property type="entry name" value="valS"/>
    <property type="match status" value="1"/>
</dbReference>
<dbReference type="Pfam" id="PF08264">
    <property type="entry name" value="Anticodon_1"/>
    <property type="match status" value="1"/>
</dbReference>
<dbReference type="CDD" id="cd00817">
    <property type="entry name" value="ValRS_core"/>
    <property type="match status" value="1"/>
</dbReference>
<evidence type="ECO:0000256" key="9">
    <source>
        <dbReference type="ARBA" id="ARBA00023146"/>
    </source>
</evidence>
<dbReference type="CDD" id="cd07962">
    <property type="entry name" value="Anticodon_Ia_Val"/>
    <property type="match status" value="1"/>
</dbReference>
<dbReference type="SUPFAM" id="SSF50677">
    <property type="entry name" value="ValRS/IleRS/LeuRS editing domain"/>
    <property type="match status" value="1"/>
</dbReference>
<evidence type="ECO:0000256" key="13">
    <source>
        <dbReference type="SAM" id="MobiDB-lite"/>
    </source>
</evidence>
<evidence type="ECO:0000313" key="17">
    <source>
        <dbReference type="Proteomes" id="UP000323011"/>
    </source>
</evidence>
<dbReference type="GO" id="GO:0005829">
    <property type="term" value="C:cytosol"/>
    <property type="evidence" value="ECO:0007669"/>
    <property type="project" value="TreeGrafter"/>
</dbReference>
<dbReference type="EC" id="6.1.1.9" evidence="3"/>
<evidence type="ECO:0000256" key="6">
    <source>
        <dbReference type="ARBA" id="ARBA00022741"/>
    </source>
</evidence>
<dbReference type="InterPro" id="IPR014729">
    <property type="entry name" value="Rossmann-like_a/b/a_fold"/>
</dbReference>
<feature type="compositionally biased region" description="Basic and acidic residues" evidence="13">
    <location>
        <begin position="1142"/>
        <end position="1157"/>
    </location>
</feature>
<evidence type="ECO:0000256" key="7">
    <source>
        <dbReference type="ARBA" id="ARBA00022840"/>
    </source>
</evidence>
<keyword evidence="4" id="KW-0963">Cytoplasm</keyword>
<sequence>MAADPQTGSATAVEAAGAAPAPAAAAAASSGAGADAEWVAPAREVVEAAFAAAGVPLPEDFEVPPGTDVTVLSKKQLRKLIKKGGAKAKSPEELAREKAEKKATVEAAIKANKAKAKAKAGGKGKAVVLKLDTPEGEKKDMSEEMLSGYHPRAVEHAWDAWWSKKGFYTADPKAAAEAGEDGRFVIVIPPPNVTGSLHLGHGLTCSIQDALCRWHRMHGRPVMWLPGTDHAGIATQTVVERRLAKDEGKTRHDLGREDFLKRVWEWKEQYGGRIVDQLKHLGVSVDWTRERFTMDESLSVAVTEAFCRMHAKGLIYRDTRMVNWCCALNSAISDIEVDTLELDKPTRLSVPGHDPAKKYEFGTIISFAYPVEDSDERVVVATTRLETMLGDVAVAVHPEDPRYTHLHGKHVVHPFNGKKLPIICDDVLVDMAFGTGAVKITPAHDPNDFACGRRNGLPEVVILNDDGTMNSECAQFAGMRRYDAREAVQAALAEKGLYVGTAPNKMSIATCSRTGDLIEPMLKPQWWVNCKDMAERATAAVRNGDLTILPDMHEATWYRWLDDCRDWCISRQLWWGHRIPAYHAEVDGEVSETADRWVVARTEAEAKTIAAERFGVSEDKVTLKQDEDVLDTWFSSGLFPFSTFGWPEKTADLDGFFPNSLLETGHDILFFWVARMVMLGLELTDTLPFRTVYLHAMVRDKYGRKMSKSLGNVIDPLEVINGCPLAKLHAKLEAGNLPPKEVAKAKAGQTKEFPEGIPECGADALRFGLLSYTLQGRDINLSIGNVVAHRHFCNKLWNATRFAMNAFEDYTHDTPTDSILGALAAAAAAQGSTTVADTDAAVEAATAGTAAVAAAAAASSADTDVSAVTAALASASFASRPGYKAPVGSTGPITVDAPAAGGKALVLAPRDRWILSRLNAACRSTELAMRSFAFAEACSAAHHFWLEDLCDVYLELTKPVFRGEDEAAKHAARLVLYTCLDRGLRLLHPMMPFVTEELWQRLPGRGAEAAPGVPDPESIMISTWPLPVKGMDAPDLDAQMTRAMGAIRSIRTLRTQASLRPSANADVILTVTDAEARSVLETFAEDISTLGSTDNLRIVDAAGFKAPRGCAMEVADDAIVALVNLSGLVDTEQELARLSKQQEKKQSAVESLNKRMEGAGWDKIPEEVREKDEEAKRKLDDELAAISKAIALMEAMQKAAATEE</sequence>
<reference evidence="16 17" key="1">
    <citation type="submission" date="2019-07" db="EMBL/GenBank/DDBJ databases">
        <title>Genomes of Cafeteria roenbergensis.</title>
        <authorList>
            <person name="Fischer M.G."/>
            <person name="Hackl T."/>
            <person name="Roman M."/>
        </authorList>
    </citation>
    <scope>NUCLEOTIDE SEQUENCE [LARGE SCALE GENOMIC DNA]</scope>
    <source>
        <strain evidence="16 17">BVI</strain>
    </source>
</reference>
<dbReference type="GO" id="GO:0002161">
    <property type="term" value="F:aminoacyl-tRNA deacylase activity"/>
    <property type="evidence" value="ECO:0007669"/>
    <property type="project" value="InterPro"/>
</dbReference>
<dbReference type="Proteomes" id="UP000323011">
    <property type="component" value="Unassembled WGS sequence"/>
</dbReference>
<dbReference type="InterPro" id="IPR009008">
    <property type="entry name" value="Val/Leu/Ile-tRNA-synth_edit"/>
</dbReference>
<dbReference type="GO" id="GO:0006438">
    <property type="term" value="P:valyl-tRNA aminoacylation"/>
    <property type="evidence" value="ECO:0007669"/>
    <property type="project" value="InterPro"/>
</dbReference>
<dbReference type="HAMAP" id="MF_02004">
    <property type="entry name" value="Val_tRNA_synth_type1"/>
    <property type="match status" value="1"/>
</dbReference>
<comment type="similarity">
    <text evidence="2 12">Belongs to the class-I aminoacyl-tRNA synthetase family.</text>
</comment>
<dbReference type="PANTHER" id="PTHR11946:SF109">
    <property type="entry name" value="VALINE--TRNA LIGASE"/>
    <property type="match status" value="1"/>
</dbReference>
<evidence type="ECO:0000313" key="16">
    <source>
        <dbReference type="EMBL" id="KAA0156271.1"/>
    </source>
</evidence>
<dbReference type="PRINTS" id="PR00986">
    <property type="entry name" value="TRNASYNTHVAL"/>
</dbReference>
<keyword evidence="7 12" id="KW-0067">ATP-binding</keyword>
<evidence type="ECO:0000259" key="15">
    <source>
        <dbReference type="Pfam" id="PF08264"/>
    </source>
</evidence>
<comment type="caution">
    <text evidence="16">The sequence shown here is derived from an EMBL/GenBank/DDBJ whole genome shotgun (WGS) entry which is preliminary data.</text>
</comment>
<dbReference type="FunFam" id="3.40.50.620:FF:000078">
    <property type="entry name" value="Valine--tRNA ligase, mitochondrial"/>
    <property type="match status" value="1"/>
</dbReference>
<feature type="domain" description="Methionyl/Valyl/Leucyl/Isoleucyl-tRNA synthetase anticodon-binding" evidence="15">
    <location>
        <begin position="911"/>
        <end position="1068"/>
    </location>
</feature>
<evidence type="ECO:0000256" key="3">
    <source>
        <dbReference type="ARBA" id="ARBA00013169"/>
    </source>
</evidence>
<evidence type="ECO:0000256" key="4">
    <source>
        <dbReference type="ARBA" id="ARBA00022490"/>
    </source>
</evidence>
<feature type="region of interest" description="Disordered" evidence="13">
    <location>
        <begin position="1142"/>
        <end position="1176"/>
    </location>
</feature>
<feature type="compositionally biased region" description="Basic and acidic residues" evidence="13">
    <location>
        <begin position="1163"/>
        <end position="1176"/>
    </location>
</feature>
<feature type="region of interest" description="Disordered" evidence="13">
    <location>
        <begin position="1"/>
        <end position="36"/>
    </location>
</feature>
<comment type="subcellular location">
    <subcellularLocation>
        <location evidence="1">Cytoplasm</location>
    </subcellularLocation>
</comment>
<keyword evidence="9 12" id="KW-0030">Aminoacyl-tRNA synthetase</keyword>
<dbReference type="InterPro" id="IPR037118">
    <property type="entry name" value="Val-tRNA_synth_C_sf"/>
</dbReference>
<evidence type="ECO:0000256" key="5">
    <source>
        <dbReference type="ARBA" id="ARBA00022598"/>
    </source>
</evidence>
<dbReference type="NCBIfam" id="NF004349">
    <property type="entry name" value="PRK05729.1"/>
    <property type="match status" value="1"/>
</dbReference>
<dbReference type="Gene3D" id="3.90.740.10">
    <property type="entry name" value="Valyl/Leucyl/Isoleucyl-tRNA synthetase, editing domain"/>
    <property type="match status" value="1"/>
</dbReference>
<gene>
    <name evidence="16" type="ORF">FNF29_01064</name>
</gene>
<dbReference type="EMBL" id="VLTN01000004">
    <property type="protein sequence ID" value="KAA0156271.1"/>
    <property type="molecule type" value="Genomic_DNA"/>
</dbReference>
<dbReference type="AlphaFoldDB" id="A0A5A8CWS1"/>
<dbReference type="InterPro" id="IPR002303">
    <property type="entry name" value="Valyl-tRNA_ligase"/>
</dbReference>
<evidence type="ECO:0000256" key="11">
    <source>
        <dbReference type="ARBA" id="ARBA00047552"/>
    </source>
</evidence>